<dbReference type="PROSITE" id="PS00059">
    <property type="entry name" value="ADH_ZINC"/>
    <property type="match status" value="1"/>
</dbReference>
<name>A0A381VB36_9ZZZZ</name>
<dbReference type="GO" id="GO:0008270">
    <property type="term" value="F:zinc ion binding"/>
    <property type="evidence" value="ECO:0007669"/>
    <property type="project" value="InterPro"/>
</dbReference>
<keyword evidence="4" id="KW-0560">Oxidoreductase</keyword>
<proteinExistence type="predicted"/>
<dbReference type="GO" id="GO:0005737">
    <property type="term" value="C:cytoplasm"/>
    <property type="evidence" value="ECO:0007669"/>
    <property type="project" value="TreeGrafter"/>
</dbReference>
<gene>
    <name evidence="6" type="ORF">METZ01_LOCUS90065</name>
</gene>
<dbReference type="InterPro" id="IPR002328">
    <property type="entry name" value="ADH_Zn_CS"/>
</dbReference>
<evidence type="ECO:0000256" key="1">
    <source>
        <dbReference type="ARBA" id="ARBA00001947"/>
    </source>
</evidence>
<keyword evidence="3" id="KW-0862">Zinc</keyword>
<dbReference type="EMBL" id="UINC01008260">
    <property type="protein sequence ID" value="SVA37211.1"/>
    <property type="molecule type" value="Genomic_DNA"/>
</dbReference>
<feature type="domain" description="Alcohol dehydrogenase-like N-terminal" evidence="5">
    <location>
        <begin position="27"/>
        <end position="138"/>
    </location>
</feature>
<evidence type="ECO:0000256" key="3">
    <source>
        <dbReference type="ARBA" id="ARBA00022833"/>
    </source>
</evidence>
<dbReference type="GO" id="GO:0004022">
    <property type="term" value="F:alcohol dehydrogenase (NAD+) activity"/>
    <property type="evidence" value="ECO:0007669"/>
    <property type="project" value="TreeGrafter"/>
</dbReference>
<evidence type="ECO:0000313" key="6">
    <source>
        <dbReference type="EMBL" id="SVA37211.1"/>
    </source>
</evidence>
<evidence type="ECO:0000259" key="5">
    <source>
        <dbReference type="Pfam" id="PF08240"/>
    </source>
</evidence>
<evidence type="ECO:0000256" key="4">
    <source>
        <dbReference type="ARBA" id="ARBA00023002"/>
    </source>
</evidence>
<dbReference type="PANTHER" id="PTHR42940:SF8">
    <property type="entry name" value="VACUOLAR PROTEIN SORTING-ASSOCIATED PROTEIN 11"/>
    <property type="match status" value="1"/>
</dbReference>
<dbReference type="AlphaFoldDB" id="A0A381VB36"/>
<evidence type="ECO:0000256" key="2">
    <source>
        <dbReference type="ARBA" id="ARBA00022723"/>
    </source>
</evidence>
<keyword evidence="2" id="KW-0479">Metal-binding</keyword>
<dbReference type="InterPro" id="IPR013154">
    <property type="entry name" value="ADH-like_N"/>
</dbReference>
<dbReference type="Pfam" id="PF08240">
    <property type="entry name" value="ADH_N"/>
    <property type="match status" value="1"/>
</dbReference>
<dbReference type="Gene3D" id="3.90.180.10">
    <property type="entry name" value="Medium-chain alcohol dehydrogenases, catalytic domain"/>
    <property type="match status" value="1"/>
</dbReference>
<dbReference type="PANTHER" id="PTHR42940">
    <property type="entry name" value="ALCOHOL DEHYDROGENASE 1-RELATED"/>
    <property type="match status" value="1"/>
</dbReference>
<comment type="cofactor">
    <cofactor evidence="1">
        <name>Zn(2+)</name>
        <dbReference type="ChEBI" id="CHEBI:29105"/>
    </cofactor>
</comment>
<reference evidence="6" key="1">
    <citation type="submission" date="2018-05" db="EMBL/GenBank/DDBJ databases">
        <authorList>
            <person name="Lanie J.A."/>
            <person name="Ng W.-L."/>
            <person name="Kazmierczak K.M."/>
            <person name="Andrzejewski T.M."/>
            <person name="Davidsen T.M."/>
            <person name="Wayne K.J."/>
            <person name="Tettelin H."/>
            <person name="Glass J.I."/>
            <person name="Rusch D."/>
            <person name="Podicherti R."/>
            <person name="Tsui H.-C.T."/>
            <person name="Winkler M.E."/>
        </authorList>
    </citation>
    <scope>NUCLEOTIDE SEQUENCE</scope>
</reference>
<organism evidence="6">
    <name type="scientific">marine metagenome</name>
    <dbReference type="NCBI Taxonomy" id="408172"/>
    <lineage>
        <taxon>unclassified sequences</taxon>
        <taxon>metagenomes</taxon>
        <taxon>ecological metagenomes</taxon>
    </lineage>
</organism>
<dbReference type="InterPro" id="IPR011032">
    <property type="entry name" value="GroES-like_sf"/>
</dbReference>
<dbReference type="SUPFAM" id="SSF50129">
    <property type="entry name" value="GroES-like"/>
    <property type="match status" value="1"/>
</dbReference>
<accession>A0A381VB36</accession>
<protein>
    <recommendedName>
        <fullName evidence="5">Alcohol dehydrogenase-like N-terminal domain-containing protein</fullName>
    </recommendedName>
</protein>
<feature type="non-terminal residue" evidence="6">
    <location>
        <position position="182"/>
    </location>
</feature>
<sequence>MMRALVLEKPGRPPVLAVKETPIPSPGPGEVLVEVEACGFCHHDLLVMAGVLRRAVKPGVILGHEISGTVVQPGEGVTTIATGDRVVSLLTNACGRCERCRSGREHRCIYGEGIGHGRDGGFAEYVALSEFSLVKLPQDVDLTGAALLACPMGVALQAVQNVAEVRPGETTVVTGAGGGLGV</sequence>